<dbReference type="AlphaFoldDB" id="A0A9P0T677"/>
<gene>
    <name evidence="2" type="ORF">PIBRA_LOCUS3881</name>
</gene>
<feature type="region of interest" description="Disordered" evidence="1">
    <location>
        <begin position="65"/>
        <end position="92"/>
    </location>
</feature>
<accession>A0A9P0T677</accession>
<protein>
    <submittedName>
        <fullName evidence="2">Uncharacterized protein</fullName>
    </submittedName>
</protein>
<proteinExistence type="predicted"/>
<name>A0A9P0T677_PIEBR</name>
<evidence type="ECO:0000256" key="1">
    <source>
        <dbReference type="SAM" id="MobiDB-lite"/>
    </source>
</evidence>
<reference evidence="2" key="1">
    <citation type="submission" date="2022-05" db="EMBL/GenBank/DDBJ databases">
        <authorList>
            <person name="Okamura Y."/>
        </authorList>
    </citation>
    <scope>NUCLEOTIDE SEQUENCE</scope>
</reference>
<keyword evidence="3" id="KW-1185">Reference proteome</keyword>
<dbReference type="Proteomes" id="UP001152562">
    <property type="component" value="Unassembled WGS sequence"/>
</dbReference>
<comment type="caution">
    <text evidence="2">The sequence shown here is derived from an EMBL/GenBank/DDBJ whole genome shotgun (WGS) entry which is preliminary data.</text>
</comment>
<organism evidence="2 3">
    <name type="scientific">Pieris brassicae</name>
    <name type="common">White butterfly</name>
    <name type="synonym">Large white butterfly</name>
    <dbReference type="NCBI Taxonomy" id="7116"/>
    <lineage>
        <taxon>Eukaryota</taxon>
        <taxon>Metazoa</taxon>
        <taxon>Ecdysozoa</taxon>
        <taxon>Arthropoda</taxon>
        <taxon>Hexapoda</taxon>
        <taxon>Insecta</taxon>
        <taxon>Pterygota</taxon>
        <taxon>Neoptera</taxon>
        <taxon>Endopterygota</taxon>
        <taxon>Lepidoptera</taxon>
        <taxon>Glossata</taxon>
        <taxon>Ditrysia</taxon>
        <taxon>Papilionoidea</taxon>
        <taxon>Pieridae</taxon>
        <taxon>Pierinae</taxon>
        <taxon>Pieris</taxon>
    </lineage>
</organism>
<evidence type="ECO:0000313" key="3">
    <source>
        <dbReference type="Proteomes" id="UP001152562"/>
    </source>
</evidence>
<dbReference type="EMBL" id="CALOZG010000004">
    <property type="protein sequence ID" value="CAH4021434.1"/>
    <property type="molecule type" value="Genomic_DNA"/>
</dbReference>
<evidence type="ECO:0000313" key="2">
    <source>
        <dbReference type="EMBL" id="CAH4021434.1"/>
    </source>
</evidence>
<sequence>MSDKDIDARSEILNTEIKSLRELQQSIEVHTVGQHDETAYEQEQKYRYDFEELYTTIITKPLTKKKLKQRQQEQQQRAQHHNEQQLHDQQQVRESIPKIQFQPLGASETFNNFKKRLEAYFRLKILPKIKQEQTLYYLHYKLCH</sequence>